<dbReference type="InterPro" id="IPR036855">
    <property type="entry name" value="Znf_CCCH_sf"/>
</dbReference>
<comment type="caution">
    <text evidence="7">The sequence shown here is derived from an EMBL/GenBank/DDBJ whole genome shotgun (WGS) entry which is preliminary data.</text>
</comment>
<feature type="region of interest" description="Disordered" evidence="5">
    <location>
        <begin position="43"/>
        <end position="118"/>
    </location>
</feature>
<evidence type="ECO:0000256" key="5">
    <source>
        <dbReference type="SAM" id="MobiDB-lite"/>
    </source>
</evidence>
<dbReference type="EMBL" id="JASNWA010000007">
    <property type="protein sequence ID" value="KAK3172887.1"/>
    <property type="molecule type" value="Genomic_DNA"/>
</dbReference>
<evidence type="ECO:0000256" key="2">
    <source>
        <dbReference type="ARBA" id="ARBA00022771"/>
    </source>
</evidence>
<feature type="region of interest" description="Disordered" evidence="5">
    <location>
        <begin position="425"/>
        <end position="530"/>
    </location>
</feature>
<dbReference type="Gene3D" id="4.10.1000.10">
    <property type="entry name" value="Zinc finger, CCCH-type"/>
    <property type="match status" value="1"/>
</dbReference>
<gene>
    <name evidence="7" type="ORF">OEA41_006212</name>
</gene>
<dbReference type="AlphaFoldDB" id="A0AAE0DK13"/>
<evidence type="ECO:0000256" key="4">
    <source>
        <dbReference type="PROSITE-ProRule" id="PRU00723"/>
    </source>
</evidence>
<evidence type="ECO:0000256" key="1">
    <source>
        <dbReference type="ARBA" id="ARBA00022723"/>
    </source>
</evidence>
<feature type="compositionally biased region" description="Polar residues" evidence="5">
    <location>
        <begin position="455"/>
        <end position="476"/>
    </location>
</feature>
<feature type="compositionally biased region" description="Polar residues" evidence="5">
    <location>
        <begin position="194"/>
        <end position="215"/>
    </location>
</feature>
<evidence type="ECO:0000256" key="3">
    <source>
        <dbReference type="ARBA" id="ARBA00022833"/>
    </source>
</evidence>
<evidence type="ECO:0000259" key="6">
    <source>
        <dbReference type="PROSITE" id="PS50103"/>
    </source>
</evidence>
<feature type="compositionally biased region" description="Polar residues" evidence="5">
    <location>
        <begin position="98"/>
        <end position="116"/>
    </location>
</feature>
<keyword evidence="1 4" id="KW-0479">Metal-binding</keyword>
<dbReference type="InterPro" id="IPR041367">
    <property type="entry name" value="Znf-CCCH_4"/>
</dbReference>
<dbReference type="Proteomes" id="UP001276659">
    <property type="component" value="Unassembled WGS sequence"/>
</dbReference>
<dbReference type="GO" id="GO:0008270">
    <property type="term" value="F:zinc ion binding"/>
    <property type="evidence" value="ECO:0007669"/>
    <property type="project" value="UniProtKB-KW"/>
</dbReference>
<dbReference type="PROSITE" id="PS50103">
    <property type="entry name" value="ZF_C3H1"/>
    <property type="match status" value="1"/>
</dbReference>
<keyword evidence="3 4" id="KW-0862">Zinc</keyword>
<keyword evidence="2 4" id="KW-0863">Zinc-finger</keyword>
<feature type="region of interest" description="Disordered" evidence="5">
    <location>
        <begin position="628"/>
        <end position="692"/>
    </location>
</feature>
<keyword evidence="8" id="KW-1185">Reference proteome</keyword>
<feature type="region of interest" description="Disordered" evidence="5">
    <location>
        <begin position="187"/>
        <end position="225"/>
    </location>
</feature>
<dbReference type="InterPro" id="IPR000571">
    <property type="entry name" value="Znf_CCCH"/>
</dbReference>
<feature type="region of interest" description="Disordered" evidence="5">
    <location>
        <begin position="273"/>
        <end position="316"/>
    </location>
</feature>
<name>A0AAE0DK13_9LECA</name>
<dbReference type="SMART" id="SM00356">
    <property type="entry name" value="ZnF_C3H1"/>
    <property type="match status" value="1"/>
</dbReference>
<accession>A0AAE0DK13</accession>
<reference evidence="7" key="1">
    <citation type="submission" date="2022-11" db="EMBL/GenBank/DDBJ databases">
        <title>Chromosomal genome sequence assembly and mating type (MAT) locus characterization of the leprose asexual lichenized fungus Lepraria neglecta (Nyl.) Erichsen.</title>
        <authorList>
            <person name="Allen J.L."/>
            <person name="Pfeffer B."/>
        </authorList>
    </citation>
    <scope>NUCLEOTIDE SEQUENCE</scope>
    <source>
        <strain evidence="7">Allen 5258</strain>
    </source>
</reference>
<organism evidence="7 8">
    <name type="scientific">Lepraria neglecta</name>
    <dbReference type="NCBI Taxonomy" id="209136"/>
    <lineage>
        <taxon>Eukaryota</taxon>
        <taxon>Fungi</taxon>
        <taxon>Dikarya</taxon>
        <taxon>Ascomycota</taxon>
        <taxon>Pezizomycotina</taxon>
        <taxon>Lecanoromycetes</taxon>
        <taxon>OSLEUM clade</taxon>
        <taxon>Lecanoromycetidae</taxon>
        <taxon>Lecanorales</taxon>
        <taxon>Lecanorineae</taxon>
        <taxon>Stereocaulaceae</taxon>
        <taxon>Lepraria</taxon>
    </lineage>
</organism>
<protein>
    <recommendedName>
        <fullName evidence="6">C3H1-type domain-containing protein</fullName>
    </recommendedName>
</protein>
<feature type="region of interest" description="Disordered" evidence="5">
    <location>
        <begin position="330"/>
        <end position="413"/>
    </location>
</feature>
<feature type="compositionally biased region" description="Basic and acidic residues" evidence="5">
    <location>
        <begin position="368"/>
        <end position="382"/>
    </location>
</feature>
<evidence type="ECO:0000313" key="7">
    <source>
        <dbReference type="EMBL" id="KAK3172887.1"/>
    </source>
</evidence>
<proteinExistence type="predicted"/>
<evidence type="ECO:0000313" key="8">
    <source>
        <dbReference type="Proteomes" id="UP001276659"/>
    </source>
</evidence>
<feature type="zinc finger region" description="C3H1-type" evidence="4">
    <location>
        <begin position="226"/>
        <end position="254"/>
    </location>
</feature>
<sequence>MATTAIPNSNGHVFSDQELIVEYNKLIRLRDDVVTNRIQPSKLPKQSFSSGISASTTGSLPATSSSQSPNGFHKPSQANTATPMQAATLQVPKPPSNPFQLKSPNIQKLPTPTPGSSGIDPIFLQKSDVLVRAETQQARQRLEHALEQQVQQKKRQKAFDQEALPDFDVTDVLRRAQELVKPLKIHEQGRADGTASSTDSFDENTFYSSQMNESTTTEEADESPKWRPRRICNFFKRGERCRYGDACTFSHDPAMKARLDGDGSQAMDLDSLNADEQTSSRQDDKPAQRVPTNGSARQPPPQEGPAAVPAAQSEAERMLQERVAQLEAELRNSRAAKEGPPNAPARRDVREPHNSQEESAYSPPPPDEFGRDVGLREPERRPPTIQGPSSAYGQPAREYGRRNENAPSPLPNNVRVIRNHITSPVAPQPARVSPLAMAKVPQVSQIQGESRRPSRASNAGNLSAGQSPNAAGQPSSSKKRRRGLDSGEQMRNVVPRRDLGSPVVRIKDEPVSPPPFANGDSSLRHVDQRPEVSRPLYVDTAGPQYRDQEQVFQKPRVVERSAYGHVIDERGPLTPITRSVISRNGQRYYANEEQDLRRIVSARQVRAPMSSPPPYAVQYSAPQPRAMRAASQVYVSPTGQGVPQHHRASVQPQPAAYVNEDRSPSPPLRRAPQSPNRRSPNGRHSIAMAPPPRRIIVDQWGNRFMEAPMPVERQISVTPVMRGNEYDSRYEQVAPRSASVRQPQLVSVDEGQYLRRAASPAFLEYPTPSRIRQVVDPRGDIYEEEQYITRNEGPQVAEYSEHRPAGRYEENAAPQERIMRMQSVRPVERQYEMPREQITRVQSVRPQPRIVSLGERPEQRPQVVRQVNVRPENGSGRQMSFAVDDRPKYQYASQGQERGYVEEIQDDGAVYETLGSGGRRIIQRM</sequence>
<feature type="compositionally biased region" description="Polar residues" evidence="5">
    <location>
        <begin position="43"/>
        <end position="88"/>
    </location>
</feature>
<dbReference type="Pfam" id="PF18044">
    <property type="entry name" value="zf-CCCH_4"/>
    <property type="match status" value="1"/>
</dbReference>
<feature type="compositionally biased region" description="Basic and acidic residues" evidence="5">
    <location>
        <begin position="345"/>
        <end position="356"/>
    </location>
</feature>
<dbReference type="SUPFAM" id="SSF90229">
    <property type="entry name" value="CCCH zinc finger"/>
    <property type="match status" value="1"/>
</dbReference>
<feature type="domain" description="C3H1-type" evidence="6">
    <location>
        <begin position="226"/>
        <end position="254"/>
    </location>
</feature>
<feature type="compositionally biased region" description="Basic and acidic residues" evidence="5">
    <location>
        <begin position="495"/>
        <end position="510"/>
    </location>
</feature>